<keyword evidence="1 4" id="KW-0489">Methyltransferase</keyword>
<evidence type="ECO:0000313" key="4">
    <source>
        <dbReference type="EMBL" id="MPM83327.1"/>
    </source>
</evidence>
<organism evidence="4">
    <name type="scientific">bioreactor metagenome</name>
    <dbReference type="NCBI Taxonomy" id="1076179"/>
    <lineage>
        <taxon>unclassified sequences</taxon>
        <taxon>metagenomes</taxon>
        <taxon>ecological metagenomes</taxon>
    </lineage>
</organism>
<proteinExistence type="inferred from homology"/>
<protein>
    <submittedName>
        <fullName evidence="4">Protein-L-isoaspartate O-methyltransferase</fullName>
        <ecNumber evidence="4">2.1.1.77</ecNumber>
    </submittedName>
</protein>
<dbReference type="GO" id="GO:0032259">
    <property type="term" value="P:methylation"/>
    <property type="evidence" value="ECO:0007669"/>
    <property type="project" value="UniProtKB-KW"/>
</dbReference>
<sequence>MNYVTDDYINNYLRTVQPHYDGVLGEIENESRAANVPIIPHETARLLSVMLTMKKPQNILEVGTAVGFSSGLMTRYLEEGGTVTTIDRYELMLKDARKNIARMGLEDKIRILEGDAGKILPTLTGPYDVIFLDAAKGQYSSFLPHCLRLLPIGGLLLVDDVLQGGDLAKTRFSVPRRQRTIHKRLRSFLWDISHTDILESSIVPIGDGLAVCVKVKEISEEMFENMLNPKNLTDEENEDE</sequence>
<evidence type="ECO:0000256" key="2">
    <source>
        <dbReference type="ARBA" id="ARBA00022679"/>
    </source>
</evidence>
<dbReference type="Gene3D" id="3.40.50.150">
    <property type="entry name" value="Vaccinia Virus protein VP39"/>
    <property type="match status" value="1"/>
</dbReference>
<evidence type="ECO:0000256" key="3">
    <source>
        <dbReference type="ARBA" id="ARBA00022691"/>
    </source>
</evidence>
<reference evidence="4" key="1">
    <citation type="submission" date="2019-08" db="EMBL/GenBank/DDBJ databases">
        <authorList>
            <person name="Kucharzyk K."/>
            <person name="Murdoch R.W."/>
            <person name="Higgins S."/>
            <person name="Loffler F."/>
        </authorList>
    </citation>
    <scope>NUCLEOTIDE SEQUENCE</scope>
</reference>
<dbReference type="InterPro" id="IPR050362">
    <property type="entry name" value="Cation-dep_OMT"/>
</dbReference>
<dbReference type="PANTHER" id="PTHR10509">
    <property type="entry name" value="O-METHYLTRANSFERASE-RELATED"/>
    <property type="match status" value="1"/>
</dbReference>
<dbReference type="HAMAP" id="MF_02217">
    <property type="entry name" value="TrmR_methyltr"/>
    <property type="match status" value="1"/>
</dbReference>
<comment type="caution">
    <text evidence="4">The sequence shown here is derived from an EMBL/GenBank/DDBJ whole genome shotgun (WGS) entry which is preliminary data.</text>
</comment>
<dbReference type="Pfam" id="PF01596">
    <property type="entry name" value="Methyltransf_3"/>
    <property type="match status" value="1"/>
</dbReference>
<dbReference type="CDD" id="cd02440">
    <property type="entry name" value="AdoMet_MTases"/>
    <property type="match status" value="1"/>
</dbReference>
<accession>A0A645D2E7</accession>
<dbReference type="InterPro" id="IPR029063">
    <property type="entry name" value="SAM-dependent_MTases_sf"/>
</dbReference>
<dbReference type="GO" id="GO:0008033">
    <property type="term" value="P:tRNA processing"/>
    <property type="evidence" value="ECO:0007669"/>
    <property type="project" value="InterPro"/>
</dbReference>
<dbReference type="InterPro" id="IPR002935">
    <property type="entry name" value="SAM_O-MeTrfase"/>
</dbReference>
<dbReference type="SUPFAM" id="SSF53335">
    <property type="entry name" value="S-adenosyl-L-methionine-dependent methyltransferases"/>
    <property type="match status" value="1"/>
</dbReference>
<dbReference type="AlphaFoldDB" id="A0A645D2E7"/>
<dbReference type="EMBL" id="VSSQ01032147">
    <property type="protein sequence ID" value="MPM83327.1"/>
    <property type="molecule type" value="Genomic_DNA"/>
</dbReference>
<dbReference type="PROSITE" id="PS51682">
    <property type="entry name" value="SAM_OMT_I"/>
    <property type="match status" value="1"/>
</dbReference>
<dbReference type="GO" id="GO:0004719">
    <property type="term" value="F:protein-L-isoaspartate (D-aspartate) O-methyltransferase activity"/>
    <property type="evidence" value="ECO:0007669"/>
    <property type="project" value="UniProtKB-EC"/>
</dbReference>
<gene>
    <name evidence="4" type="primary">pcm_19</name>
    <name evidence="4" type="ORF">SDC9_130391</name>
</gene>
<evidence type="ECO:0000256" key="1">
    <source>
        <dbReference type="ARBA" id="ARBA00022603"/>
    </source>
</evidence>
<dbReference type="InterPro" id="IPR043675">
    <property type="entry name" value="TrmR_methyltr"/>
</dbReference>
<name>A0A645D2E7_9ZZZZ</name>
<dbReference type="PANTHER" id="PTHR10509:SF14">
    <property type="entry name" value="CAFFEOYL-COA O-METHYLTRANSFERASE 3-RELATED"/>
    <property type="match status" value="1"/>
</dbReference>
<keyword evidence="2 4" id="KW-0808">Transferase</keyword>
<keyword evidence="3" id="KW-0949">S-adenosyl-L-methionine</keyword>
<dbReference type="EC" id="2.1.1.77" evidence="4"/>